<evidence type="ECO:0000313" key="1">
    <source>
        <dbReference type="EMBL" id="CAB5225532.1"/>
    </source>
</evidence>
<organism evidence="1">
    <name type="scientific">uncultured Caudovirales phage</name>
    <dbReference type="NCBI Taxonomy" id="2100421"/>
    <lineage>
        <taxon>Viruses</taxon>
        <taxon>Duplodnaviria</taxon>
        <taxon>Heunggongvirae</taxon>
        <taxon>Uroviricota</taxon>
        <taxon>Caudoviricetes</taxon>
        <taxon>Peduoviridae</taxon>
        <taxon>Maltschvirus</taxon>
        <taxon>Maltschvirus maltsch</taxon>
    </lineage>
</organism>
<sequence>MRKIIYPTYDNPPTTPEERALIERLKARPMSPELAKRIERINKVFGAKS</sequence>
<accession>A0A6J7X7J5</accession>
<protein>
    <submittedName>
        <fullName evidence="1">Uncharacterized protein</fullName>
    </submittedName>
</protein>
<dbReference type="EMBL" id="LR798344">
    <property type="protein sequence ID" value="CAB5225532.1"/>
    <property type="molecule type" value="Genomic_DNA"/>
</dbReference>
<name>A0A6J7X7J5_9CAUD</name>
<proteinExistence type="predicted"/>
<gene>
    <name evidence="1" type="ORF">UFOVP749_34</name>
</gene>
<reference evidence="1" key="1">
    <citation type="submission" date="2020-05" db="EMBL/GenBank/DDBJ databases">
        <authorList>
            <person name="Chiriac C."/>
            <person name="Salcher M."/>
            <person name="Ghai R."/>
            <person name="Kavagutti S V."/>
        </authorList>
    </citation>
    <scope>NUCLEOTIDE SEQUENCE</scope>
</reference>